<evidence type="ECO:0000256" key="2">
    <source>
        <dbReference type="SAM" id="SignalP"/>
    </source>
</evidence>
<accession>A0A7G9S060</accession>
<feature type="signal peptide" evidence="2">
    <location>
        <begin position="1"/>
        <end position="26"/>
    </location>
</feature>
<name>A0A7G9S060_9FIRM</name>
<feature type="compositionally biased region" description="Basic and acidic residues" evidence="1">
    <location>
        <begin position="59"/>
        <end position="69"/>
    </location>
</feature>
<sequence length="120" mass="13897">MNKKYSILTAMALVAILLVNPLTISAASDMINGNDTDREVMTERHNNNNHMTDEDFENHEDHMNDENHMNGRNHMNGNDHMTDNESGHHRSMRGSRRGDNRNDCCDREGRFENNRNSSRK</sequence>
<keyword evidence="2" id="KW-0732">Signal</keyword>
<gene>
    <name evidence="3" type="ORF">H9L01_02390</name>
</gene>
<dbReference type="AlphaFoldDB" id="A0A7G9S060"/>
<evidence type="ECO:0000313" key="4">
    <source>
        <dbReference type="Proteomes" id="UP000515928"/>
    </source>
</evidence>
<feature type="compositionally biased region" description="Basic and acidic residues" evidence="1">
    <location>
        <begin position="96"/>
        <end position="113"/>
    </location>
</feature>
<evidence type="ECO:0000313" key="3">
    <source>
        <dbReference type="EMBL" id="QNN61235.1"/>
    </source>
</evidence>
<dbReference type="Proteomes" id="UP000515928">
    <property type="component" value="Chromosome"/>
</dbReference>
<proteinExistence type="predicted"/>
<feature type="chain" id="PRO_5028822057" evidence="2">
    <location>
        <begin position="27"/>
        <end position="120"/>
    </location>
</feature>
<keyword evidence="4" id="KW-1185">Reference proteome</keyword>
<protein>
    <submittedName>
        <fullName evidence="3">Uncharacterized protein</fullName>
    </submittedName>
</protein>
<feature type="compositionally biased region" description="Low complexity" evidence="1">
    <location>
        <begin position="70"/>
        <end position="79"/>
    </location>
</feature>
<reference evidence="3 4" key="1">
    <citation type="submission" date="2020-08" db="EMBL/GenBank/DDBJ databases">
        <title>Genome sequence of Erysipelothrix inopinata DSM 15511T.</title>
        <authorList>
            <person name="Hyun D.-W."/>
            <person name="Bae J.-W."/>
        </authorList>
    </citation>
    <scope>NUCLEOTIDE SEQUENCE [LARGE SCALE GENOMIC DNA]</scope>
    <source>
        <strain evidence="3 4">DSM 15511</strain>
    </source>
</reference>
<evidence type="ECO:0000256" key="1">
    <source>
        <dbReference type="SAM" id="MobiDB-lite"/>
    </source>
</evidence>
<organism evidence="3 4">
    <name type="scientific">Erysipelothrix inopinata</name>
    <dbReference type="NCBI Taxonomy" id="225084"/>
    <lineage>
        <taxon>Bacteria</taxon>
        <taxon>Bacillati</taxon>
        <taxon>Bacillota</taxon>
        <taxon>Erysipelotrichia</taxon>
        <taxon>Erysipelotrichales</taxon>
        <taxon>Erysipelotrichaceae</taxon>
        <taxon>Erysipelothrix</taxon>
    </lineage>
</organism>
<dbReference type="EMBL" id="CP060715">
    <property type="protein sequence ID" value="QNN61235.1"/>
    <property type="molecule type" value="Genomic_DNA"/>
</dbReference>
<feature type="region of interest" description="Disordered" evidence="1">
    <location>
        <begin position="47"/>
        <end position="120"/>
    </location>
</feature>
<dbReference type="RefSeq" id="WP_187534437.1">
    <property type="nucleotide sequence ID" value="NZ_CBCSHU010000001.1"/>
</dbReference>
<dbReference type="KEGG" id="eio:H9L01_02390"/>